<feature type="domain" description="Rhodanese" evidence="1">
    <location>
        <begin position="3"/>
        <end position="87"/>
    </location>
</feature>
<keyword evidence="3" id="KW-1185">Reference proteome</keyword>
<gene>
    <name evidence="2" type="ORF">CYCCA115_LOCUS11946</name>
</gene>
<evidence type="ECO:0000313" key="3">
    <source>
        <dbReference type="Proteomes" id="UP001295423"/>
    </source>
</evidence>
<dbReference type="SUPFAM" id="SSF52821">
    <property type="entry name" value="Rhodanese/Cell cycle control phosphatase"/>
    <property type="match status" value="1"/>
</dbReference>
<accession>A0AAD2FQ14</accession>
<organism evidence="2 3">
    <name type="scientific">Cylindrotheca closterium</name>
    <dbReference type="NCBI Taxonomy" id="2856"/>
    <lineage>
        <taxon>Eukaryota</taxon>
        <taxon>Sar</taxon>
        <taxon>Stramenopiles</taxon>
        <taxon>Ochrophyta</taxon>
        <taxon>Bacillariophyta</taxon>
        <taxon>Bacillariophyceae</taxon>
        <taxon>Bacillariophycidae</taxon>
        <taxon>Bacillariales</taxon>
        <taxon>Bacillariaceae</taxon>
        <taxon>Cylindrotheca</taxon>
    </lineage>
</organism>
<protein>
    <recommendedName>
        <fullName evidence="1">Rhodanese domain-containing protein</fullName>
    </recommendedName>
</protein>
<dbReference type="Gene3D" id="3.40.250.10">
    <property type="entry name" value="Rhodanese-like domain"/>
    <property type="match status" value="1"/>
</dbReference>
<comment type="caution">
    <text evidence="2">The sequence shown here is derived from an EMBL/GenBank/DDBJ whole genome shotgun (WGS) entry which is preliminary data.</text>
</comment>
<proteinExistence type="predicted"/>
<evidence type="ECO:0000259" key="1">
    <source>
        <dbReference type="PROSITE" id="PS50206"/>
    </source>
</evidence>
<reference evidence="2" key="1">
    <citation type="submission" date="2023-08" db="EMBL/GenBank/DDBJ databases">
        <authorList>
            <person name="Audoor S."/>
            <person name="Bilcke G."/>
        </authorList>
    </citation>
    <scope>NUCLEOTIDE SEQUENCE</scope>
</reference>
<sequence>MAKLKGVVFVDARGHEEIAEASLDKPFVHGNFILRGEMEHVHQILPSKSAPIIVFCKMGGRAAKVKAGLEAEGYTNVLNAGGLGDVDFLD</sequence>
<dbReference type="InterPro" id="IPR001763">
    <property type="entry name" value="Rhodanese-like_dom"/>
</dbReference>
<dbReference type="PROSITE" id="PS50206">
    <property type="entry name" value="RHODANESE_3"/>
    <property type="match status" value="1"/>
</dbReference>
<dbReference type="InterPro" id="IPR036873">
    <property type="entry name" value="Rhodanese-like_dom_sf"/>
</dbReference>
<dbReference type="Proteomes" id="UP001295423">
    <property type="component" value="Unassembled WGS sequence"/>
</dbReference>
<dbReference type="Pfam" id="PF00581">
    <property type="entry name" value="Rhodanese"/>
    <property type="match status" value="1"/>
</dbReference>
<dbReference type="EMBL" id="CAKOGP040001758">
    <property type="protein sequence ID" value="CAJ1949141.1"/>
    <property type="molecule type" value="Genomic_DNA"/>
</dbReference>
<dbReference type="AlphaFoldDB" id="A0AAD2FQ14"/>
<name>A0AAD2FQ14_9STRA</name>
<evidence type="ECO:0000313" key="2">
    <source>
        <dbReference type="EMBL" id="CAJ1949141.1"/>
    </source>
</evidence>
<dbReference type="CDD" id="cd00158">
    <property type="entry name" value="RHOD"/>
    <property type="match status" value="1"/>
</dbReference>